<keyword evidence="1" id="KW-1185">Reference proteome</keyword>
<dbReference type="WBParaSite" id="Gr19_v10_g14567.t3">
    <property type="protein sequence ID" value="Gr19_v10_g14567.t3"/>
    <property type="gene ID" value="Gr19_v10_g14567"/>
</dbReference>
<organism evidence="1 2">
    <name type="scientific">Globodera rostochiensis</name>
    <name type="common">Golden nematode worm</name>
    <name type="synonym">Heterodera rostochiensis</name>
    <dbReference type="NCBI Taxonomy" id="31243"/>
    <lineage>
        <taxon>Eukaryota</taxon>
        <taxon>Metazoa</taxon>
        <taxon>Ecdysozoa</taxon>
        <taxon>Nematoda</taxon>
        <taxon>Chromadorea</taxon>
        <taxon>Rhabditida</taxon>
        <taxon>Tylenchina</taxon>
        <taxon>Tylenchomorpha</taxon>
        <taxon>Tylenchoidea</taxon>
        <taxon>Heteroderidae</taxon>
        <taxon>Heteroderinae</taxon>
        <taxon>Globodera</taxon>
    </lineage>
</organism>
<name>A0A914H690_GLORO</name>
<accession>A0A914H690</accession>
<sequence length="254" mass="28728">MVGKESTFLLSQLYNKHWRELNPLDTKISVCGAVDPPTTKSKARYGNLALYKLNEYGILNRTIVTACLVCRFANLFEHNSRFSFKFEKISSKSSKTADPSDLDGQIQQKQLPNNSDAHQRTLQFSLLWATFWAIITITKYTVCFHPKSGQHRTIWPTISVGNQIQTSLLHPIQGIFTIRHIICAANDAYYLSNPRLLFSAASLKRQSEPNLIIIRSIDIEQFGPTETDRKEAEKSDRNIIALATRRGAGFGGKH</sequence>
<reference evidence="2" key="1">
    <citation type="submission" date="2022-11" db="UniProtKB">
        <authorList>
            <consortium name="WormBaseParasite"/>
        </authorList>
    </citation>
    <scope>IDENTIFICATION</scope>
</reference>
<evidence type="ECO:0000313" key="1">
    <source>
        <dbReference type="Proteomes" id="UP000887572"/>
    </source>
</evidence>
<proteinExistence type="predicted"/>
<protein>
    <submittedName>
        <fullName evidence="2">Uncharacterized protein</fullName>
    </submittedName>
</protein>
<evidence type="ECO:0000313" key="2">
    <source>
        <dbReference type="WBParaSite" id="Gr19_v10_g14567.t3"/>
    </source>
</evidence>
<dbReference type="AlphaFoldDB" id="A0A914H690"/>
<dbReference type="Proteomes" id="UP000887572">
    <property type="component" value="Unplaced"/>
</dbReference>